<sequence length="222" mass="24784">MALTRNVVDRLVLGFRTDVARAETLYGRIALAGATRNGDGTFSSLRQPDKRDAAQFIFFEVAAQFEHFCKEAFLIEVRHEFGVQPKRAVHVMGSSDKGLSGVMGWGAPKMLQGRARNLFGKKGFFARLETRLGQTTYQRLSHAHKIRNRIAHSGGNASKDFNAILGNLGVPDGSRKGLSVGRLLMDYPNGANANDRWFFRLTGAYRTLVYDFEQYFHTAIPP</sequence>
<protein>
    <recommendedName>
        <fullName evidence="3">RiboL-PSP-HEPN domain-containing protein</fullName>
    </recommendedName>
</protein>
<dbReference type="RefSeq" id="WP_146065189.1">
    <property type="nucleotide sequence ID" value="NZ_PRDS01000017.1"/>
</dbReference>
<name>A0A2S5JD14_9RHOB</name>
<comment type="caution">
    <text evidence="1">The sequence shown here is derived from an EMBL/GenBank/DDBJ whole genome shotgun (WGS) entry which is preliminary data.</text>
</comment>
<evidence type="ECO:0000313" key="1">
    <source>
        <dbReference type="EMBL" id="PPB79392.1"/>
    </source>
</evidence>
<reference evidence="1 2" key="1">
    <citation type="submission" date="2018-01" db="EMBL/GenBank/DDBJ databases">
        <title>Genomic Encyclopedia of Archaeal and Bacterial Type Strains, Phase II (KMG-II): from individual species to whole genera.</title>
        <authorList>
            <person name="Goeker M."/>
        </authorList>
    </citation>
    <scope>NUCLEOTIDE SEQUENCE [LARGE SCALE GENOMIC DNA]</scope>
    <source>
        <strain evidence="1 2">DSM 12048</strain>
    </source>
</reference>
<dbReference type="EMBL" id="PRDS01000017">
    <property type="protein sequence ID" value="PPB79392.1"/>
    <property type="molecule type" value="Genomic_DNA"/>
</dbReference>
<gene>
    <name evidence="1" type="ORF">LV82_02928</name>
</gene>
<dbReference type="OrthoDB" id="9181945at2"/>
<organism evidence="1 2">
    <name type="scientific">Albidovulum inexpectatum</name>
    <dbReference type="NCBI Taxonomy" id="196587"/>
    <lineage>
        <taxon>Bacteria</taxon>
        <taxon>Pseudomonadati</taxon>
        <taxon>Pseudomonadota</taxon>
        <taxon>Alphaproteobacteria</taxon>
        <taxon>Rhodobacterales</taxon>
        <taxon>Paracoccaceae</taxon>
        <taxon>Albidovulum</taxon>
    </lineage>
</organism>
<dbReference type="Proteomes" id="UP000239736">
    <property type="component" value="Unassembled WGS sequence"/>
</dbReference>
<accession>A0A2S5JD14</accession>
<evidence type="ECO:0008006" key="3">
    <source>
        <dbReference type="Google" id="ProtNLM"/>
    </source>
</evidence>
<keyword evidence="2" id="KW-1185">Reference proteome</keyword>
<proteinExistence type="predicted"/>
<evidence type="ECO:0000313" key="2">
    <source>
        <dbReference type="Proteomes" id="UP000239736"/>
    </source>
</evidence>
<dbReference type="AlphaFoldDB" id="A0A2S5JD14"/>